<dbReference type="EMBL" id="PNFZ01000001">
    <property type="protein sequence ID" value="PMB99170.1"/>
    <property type="molecule type" value="Genomic_DNA"/>
</dbReference>
<dbReference type="InterPro" id="IPR012999">
    <property type="entry name" value="Pyr_OxRdtase_I_AS"/>
</dbReference>
<dbReference type="RefSeq" id="WP_102159966.1">
    <property type="nucleotide sequence ID" value="NZ_BAAAKH010000001.1"/>
</dbReference>
<evidence type="ECO:0000313" key="15">
    <source>
        <dbReference type="EMBL" id="PMB99170.1"/>
    </source>
</evidence>
<dbReference type="EMBL" id="JABEMC010000003">
    <property type="protein sequence ID" value="NNG79055.1"/>
    <property type="molecule type" value="Genomic_DNA"/>
</dbReference>
<dbReference type="InterPro" id="IPR016156">
    <property type="entry name" value="FAD/NAD-linked_Rdtase_dimer_sf"/>
</dbReference>
<feature type="domain" description="Pyridine nucleotide-disulphide oxidoreductase dimerisation" evidence="12">
    <location>
        <begin position="373"/>
        <end position="482"/>
    </location>
</feature>
<keyword evidence="4 11" id="KW-0560">Oxidoreductase</keyword>
<evidence type="ECO:0000256" key="1">
    <source>
        <dbReference type="ARBA" id="ARBA00007532"/>
    </source>
</evidence>
<dbReference type="PRINTS" id="PR00411">
    <property type="entry name" value="PNDRDTASEI"/>
</dbReference>
<sequence>MAHYDVLVIGTGSGNSIIDHRFDDLSVAIAESARFGGTCLNVGCIPTKMFVHTADLARLAADGERFGIDTSFNSADWQSIRDRIFSRIDQIESSGRAYRTHELDNVTVYPEHVEFTGARSFRTASGTEFTADRIVIATGSHPVVPTAEGLDPQRVDTPGYPVRTSDTIMRIDALPESMVVIGGGVIAAEFAHVFSSLGVEVTVLVRGKRLLKHSDELVSERFTHAFGAAPRIDLRTDTVATRYEIRENAEAAQGQPGARAVRLTTDAGDVIDTDLVLMATGRTPSTGQLGLEHTDIDVERGSISVDEYQRVRSGGKPLPGVFALGDVCSDYQLKHVANHEAHIVKANLLADIASGSVGGAQEADLTEANHHAVPAAVFSYPQSAGVGLTEAEAREAGCDYTVKVQEYSDVAYGWALEDRTGFCKVIADRTSGQILGAHILGAEASMIIQPLIQAMAFGLPADQMAKHQYWIHPALPEVVENALLGLELG</sequence>
<comment type="cofactor">
    <cofactor evidence="9">
        <name>FAD</name>
        <dbReference type="ChEBI" id="CHEBI:57692"/>
    </cofactor>
    <text evidence="9">Binds 1 FAD per subunit.</text>
</comment>
<evidence type="ECO:0000256" key="4">
    <source>
        <dbReference type="ARBA" id="ARBA00023002"/>
    </source>
</evidence>
<dbReference type="PANTHER" id="PTHR22912:SF217">
    <property type="entry name" value="DIHYDROLIPOYL DEHYDROGENASE"/>
    <property type="match status" value="1"/>
</dbReference>
<keyword evidence="5 9" id="KW-0520">NAD</keyword>
<keyword evidence="9" id="KW-0547">Nucleotide-binding</keyword>
<dbReference type="GO" id="GO:0050660">
    <property type="term" value="F:flavin adenine dinucleotide binding"/>
    <property type="evidence" value="ECO:0007669"/>
    <property type="project" value="TreeGrafter"/>
</dbReference>
<proteinExistence type="inferred from homology"/>
<feature type="binding site" evidence="9">
    <location>
        <position position="281"/>
    </location>
    <ligand>
        <name>NAD(+)</name>
        <dbReference type="ChEBI" id="CHEBI:57540"/>
    </ligand>
</feature>
<gene>
    <name evidence="15" type="ORF">CJ198_01135</name>
    <name evidence="14" type="ORF">HLA91_06670</name>
</gene>
<evidence type="ECO:0000256" key="11">
    <source>
        <dbReference type="RuleBase" id="RU003691"/>
    </source>
</evidence>
<organism evidence="15 16">
    <name type="scientific">Brevibacterium luteolum</name>
    <dbReference type="NCBI Taxonomy" id="199591"/>
    <lineage>
        <taxon>Bacteria</taxon>
        <taxon>Bacillati</taxon>
        <taxon>Actinomycetota</taxon>
        <taxon>Actinomycetes</taxon>
        <taxon>Micrococcales</taxon>
        <taxon>Brevibacteriaceae</taxon>
        <taxon>Brevibacterium</taxon>
    </lineage>
</organism>
<dbReference type="AlphaFoldDB" id="A0A2N6PKE9"/>
<keyword evidence="3 9" id="KW-0274">FAD</keyword>
<dbReference type="Gene3D" id="3.30.390.30">
    <property type="match status" value="1"/>
</dbReference>
<comment type="caution">
    <text evidence="15">The sequence shown here is derived from an EMBL/GenBank/DDBJ whole genome shotgun (WGS) entry which is preliminary data.</text>
</comment>
<feature type="disulfide bond" description="Redox-active" evidence="10">
    <location>
        <begin position="39"/>
        <end position="44"/>
    </location>
</feature>
<protein>
    <submittedName>
        <fullName evidence="15">Mycothione reductase</fullName>
        <ecNumber evidence="14">1.8.1.15</ecNumber>
    </submittedName>
</protein>
<dbReference type="NCBIfam" id="NF005884">
    <property type="entry name" value="PRK07846.1"/>
    <property type="match status" value="1"/>
</dbReference>
<dbReference type="GO" id="GO:0050627">
    <property type="term" value="F:mycothione reductase [NAD(P)H] activity"/>
    <property type="evidence" value="ECO:0007669"/>
    <property type="project" value="UniProtKB-EC"/>
</dbReference>
<name>A0A2N6PKE9_9MICO</name>
<evidence type="ECO:0000313" key="14">
    <source>
        <dbReference type="EMBL" id="NNG79055.1"/>
    </source>
</evidence>
<evidence type="ECO:0000256" key="5">
    <source>
        <dbReference type="ARBA" id="ARBA00023027"/>
    </source>
</evidence>
<evidence type="ECO:0000256" key="3">
    <source>
        <dbReference type="ARBA" id="ARBA00022827"/>
    </source>
</evidence>
<feature type="domain" description="FAD/NAD(P)-binding" evidence="13">
    <location>
        <begin position="4"/>
        <end position="341"/>
    </location>
</feature>
<evidence type="ECO:0000256" key="7">
    <source>
        <dbReference type="ARBA" id="ARBA00023284"/>
    </source>
</evidence>
<dbReference type="InterPro" id="IPR001100">
    <property type="entry name" value="Pyr_nuc-diS_OxRdtase"/>
</dbReference>
<dbReference type="InterPro" id="IPR036188">
    <property type="entry name" value="FAD/NAD-bd_sf"/>
</dbReference>
<keyword evidence="16" id="KW-1185">Reference proteome</keyword>
<evidence type="ECO:0000259" key="12">
    <source>
        <dbReference type="Pfam" id="PF02852"/>
    </source>
</evidence>
<feature type="active site" description="Proton acceptor" evidence="8">
    <location>
        <position position="472"/>
    </location>
</feature>
<dbReference type="PROSITE" id="PS00076">
    <property type="entry name" value="PYRIDINE_REDOX_1"/>
    <property type="match status" value="1"/>
</dbReference>
<keyword evidence="2 11" id="KW-0285">Flavoprotein</keyword>
<dbReference type="GO" id="GO:0006103">
    <property type="term" value="P:2-oxoglutarate metabolic process"/>
    <property type="evidence" value="ECO:0007669"/>
    <property type="project" value="TreeGrafter"/>
</dbReference>
<reference evidence="15 16" key="1">
    <citation type="submission" date="2017-09" db="EMBL/GenBank/DDBJ databases">
        <title>Bacterial strain isolated from the female urinary microbiota.</title>
        <authorList>
            <person name="Thomas-White K."/>
            <person name="Kumar N."/>
            <person name="Forster S."/>
            <person name="Putonti C."/>
            <person name="Lawley T."/>
            <person name="Wolfe A.J."/>
        </authorList>
    </citation>
    <scope>NUCLEOTIDE SEQUENCE [LARGE SCALE GENOMIC DNA]</scope>
    <source>
        <strain evidence="15 16">UMB0680</strain>
    </source>
</reference>
<reference evidence="14 17" key="2">
    <citation type="submission" date="2020-05" db="EMBL/GenBank/DDBJ databases">
        <title>MicrobeNet Type strains.</title>
        <authorList>
            <person name="Nicholson A.C."/>
        </authorList>
    </citation>
    <scope>NUCLEOTIDE SEQUENCE [LARGE SCALE GENOMIC DNA]</scope>
    <source>
        <strain evidence="14 17">CCUG 46604</strain>
    </source>
</reference>
<feature type="binding site" evidence="9">
    <location>
        <begin position="182"/>
        <end position="189"/>
    </location>
    <ligand>
        <name>NAD(+)</name>
        <dbReference type="ChEBI" id="CHEBI:57540"/>
    </ligand>
</feature>
<evidence type="ECO:0000313" key="17">
    <source>
        <dbReference type="Proteomes" id="UP000549517"/>
    </source>
</evidence>
<dbReference type="PANTHER" id="PTHR22912">
    <property type="entry name" value="DISULFIDE OXIDOREDUCTASE"/>
    <property type="match status" value="1"/>
</dbReference>
<dbReference type="EC" id="1.8.1.15" evidence="14"/>
<keyword evidence="7 11" id="KW-0676">Redox-active center</keyword>
<evidence type="ECO:0000256" key="8">
    <source>
        <dbReference type="PIRSR" id="PIRSR000350-2"/>
    </source>
</evidence>
<accession>A0A2N6PKE9</accession>
<dbReference type="Pfam" id="PF02852">
    <property type="entry name" value="Pyr_redox_dim"/>
    <property type="match status" value="1"/>
</dbReference>
<keyword evidence="6" id="KW-1015">Disulfide bond</keyword>
<dbReference type="SUPFAM" id="SSF51905">
    <property type="entry name" value="FAD/NAD(P)-binding domain"/>
    <property type="match status" value="1"/>
</dbReference>
<dbReference type="InterPro" id="IPR023753">
    <property type="entry name" value="FAD/NAD-binding_dom"/>
</dbReference>
<dbReference type="Proteomes" id="UP000549517">
    <property type="component" value="Unassembled WGS sequence"/>
</dbReference>
<dbReference type="Gene3D" id="3.50.50.60">
    <property type="entry name" value="FAD/NAD(P)-binding domain"/>
    <property type="match status" value="2"/>
</dbReference>
<evidence type="ECO:0000256" key="10">
    <source>
        <dbReference type="PIRSR" id="PIRSR000350-4"/>
    </source>
</evidence>
<evidence type="ECO:0000256" key="9">
    <source>
        <dbReference type="PIRSR" id="PIRSR000350-3"/>
    </source>
</evidence>
<evidence type="ECO:0000256" key="6">
    <source>
        <dbReference type="ARBA" id="ARBA00023157"/>
    </source>
</evidence>
<dbReference type="PRINTS" id="PR00368">
    <property type="entry name" value="FADPNR"/>
</dbReference>
<evidence type="ECO:0000259" key="13">
    <source>
        <dbReference type="Pfam" id="PF07992"/>
    </source>
</evidence>
<dbReference type="GO" id="GO:0004148">
    <property type="term" value="F:dihydrolipoyl dehydrogenase (NADH) activity"/>
    <property type="evidence" value="ECO:0007669"/>
    <property type="project" value="TreeGrafter"/>
</dbReference>
<dbReference type="InterPro" id="IPR004099">
    <property type="entry name" value="Pyr_nucl-diS_OxRdtase_dimer"/>
</dbReference>
<dbReference type="SUPFAM" id="SSF55424">
    <property type="entry name" value="FAD/NAD-linked reductases, dimerisation (C-terminal) domain"/>
    <property type="match status" value="1"/>
</dbReference>
<feature type="binding site" evidence="9">
    <location>
        <begin position="138"/>
        <end position="140"/>
    </location>
    <ligand>
        <name>FAD</name>
        <dbReference type="ChEBI" id="CHEBI:57692"/>
    </ligand>
</feature>
<feature type="binding site" evidence="9">
    <location>
        <position position="48"/>
    </location>
    <ligand>
        <name>FAD</name>
        <dbReference type="ChEBI" id="CHEBI:57692"/>
    </ligand>
</feature>
<dbReference type="OrthoDB" id="4797035at2"/>
<dbReference type="PIRSF" id="PIRSF000350">
    <property type="entry name" value="Mercury_reductase_MerA"/>
    <property type="match status" value="1"/>
</dbReference>
<dbReference type="Proteomes" id="UP000235703">
    <property type="component" value="Unassembled WGS sequence"/>
</dbReference>
<dbReference type="InterPro" id="IPR050151">
    <property type="entry name" value="Class-I_Pyr_Nuc-Dis_Oxidored"/>
</dbReference>
<comment type="similarity">
    <text evidence="1 11">Belongs to the class-I pyridine nucleotide-disulfide oxidoreductase family.</text>
</comment>
<evidence type="ECO:0000313" key="16">
    <source>
        <dbReference type="Proteomes" id="UP000235703"/>
    </source>
</evidence>
<evidence type="ECO:0000256" key="2">
    <source>
        <dbReference type="ARBA" id="ARBA00022630"/>
    </source>
</evidence>
<feature type="binding site" evidence="9">
    <location>
        <position position="326"/>
    </location>
    <ligand>
        <name>FAD</name>
        <dbReference type="ChEBI" id="CHEBI:57692"/>
    </ligand>
</feature>
<dbReference type="Pfam" id="PF07992">
    <property type="entry name" value="Pyr_redox_2"/>
    <property type="match status" value="1"/>
</dbReference>